<feature type="transmembrane region" description="Helical" evidence="10">
    <location>
        <begin position="147"/>
        <end position="169"/>
    </location>
</feature>
<feature type="transmembrane region" description="Helical" evidence="10">
    <location>
        <begin position="115"/>
        <end position="135"/>
    </location>
</feature>
<comment type="subcellular location">
    <subcellularLocation>
        <location evidence="1">Cell inner membrane</location>
        <topology evidence="1">Multi-pass membrane protein</topology>
    </subcellularLocation>
</comment>
<feature type="transmembrane region" description="Helical" evidence="10">
    <location>
        <begin position="70"/>
        <end position="95"/>
    </location>
</feature>
<name>A0ABT3TIR3_9GAMM</name>
<dbReference type="PIRSF" id="PIRSF006603">
    <property type="entry name" value="DinF"/>
    <property type="match status" value="1"/>
</dbReference>
<keyword evidence="5 10" id="KW-0812">Transmembrane</keyword>
<evidence type="ECO:0000256" key="8">
    <source>
        <dbReference type="ARBA" id="ARBA00023136"/>
    </source>
</evidence>
<dbReference type="InterPro" id="IPR050222">
    <property type="entry name" value="MATE_MdtK"/>
</dbReference>
<comment type="caution">
    <text evidence="11">The sequence shown here is derived from an EMBL/GenBank/DDBJ whole genome shotgun (WGS) entry which is preliminary data.</text>
</comment>
<feature type="transmembrane region" description="Helical" evidence="10">
    <location>
        <begin position="239"/>
        <end position="259"/>
    </location>
</feature>
<dbReference type="PANTHER" id="PTHR43298:SF2">
    <property type="entry name" value="FMN_FAD EXPORTER YEEO-RELATED"/>
    <property type="match status" value="1"/>
</dbReference>
<gene>
    <name evidence="11" type="ORF">EYC98_15045</name>
</gene>
<evidence type="ECO:0000313" key="12">
    <source>
        <dbReference type="Proteomes" id="UP001143362"/>
    </source>
</evidence>
<keyword evidence="6 10" id="KW-1133">Transmembrane helix</keyword>
<dbReference type="Pfam" id="PF01554">
    <property type="entry name" value="MatE"/>
    <property type="match status" value="2"/>
</dbReference>
<sequence length="437" mass="47740">MVVSQGSFAAMIFADRLFMSFISPSHMAAALGGGIASFLSLSLFLGVMSYANALVAQYYGAGDLHKCPRVVTTGLVMAVMFLPLIAIVAYFVYQLFAAMGHESELVALEQTYYKILLYGCLFNLSKACIASYFAGIGRTRVIMIADLFGMLINIPLSYALIFGSLGLPALGIAGAAWGTVISTLCALGVFVAFYLSRDHRLQFRVKESLRIDWGIMRRYARLGFPSGIEMFMNIATFNLFILMFQAYGVAAGAAAAIVFNWDMVSFVPMIGLNIAVISLIGRYVGARDMSRANAVIAAGFKLALTYAACLGLLFIVLRQPLIGIFAGSGADFSEIRRLGGFMMVGLACYVLADATLLIAGGVLRGAGDTRWLMITSISLHWIMVVIQYYVILVLQLSAETSWRIFVASILILSLVYLWRLLGGVWRQPERLDRVMQE</sequence>
<evidence type="ECO:0000256" key="3">
    <source>
        <dbReference type="ARBA" id="ARBA00022449"/>
    </source>
</evidence>
<evidence type="ECO:0000256" key="1">
    <source>
        <dbReference type="ARBA" id="ARBA00004429"/>
    </source>
</evidence>
<reference evidence="11" key="1">
    <citation type="submission" date="2019-02" db="EMBL/GenBank/DDBJ databases">
        <authorList>
            <person name="Li S.-H."/>
        </authorList>
    </citation>
    <scope>NUCLEOTIDE SEQUENCE</scope>
    <source>
        <strain evidence="11">IMCC14734</strain>
    </source>
</reference>
<keyword evidence="8 10" id="KW-0472">Membrane</keyword>
<dbReference type="InterPro" id="IPR048279">
    <property type="entry name" value="MdtK-like"/>
</dbReference>
<feature type="transmembrane region" description="Helical" evidence="10">
    <location>
        <begin position="402"/>
        <end position="421"/>
    </location>
</feature>
<protein>
    <recommendedName>
        <fullName evidence="9">Multidrug-efflux transporter</fullName>
    </recommendedName>
</protein>
<dbReference type="InterPro" id="IPR002528">
    <property type="entry name" value="MATE_fam"/>
</dbReference>
<dbReference type="CDD" id="cd13133">
    <property type="entry name" value="MATE_like_7"/>
    <property type="match status" value="1"/>
</dbReference>
<feature type="transmembrane region" description="Helical" evidence="10">
    <location>
        <begin position="265"/>
        <end position="284"/>
    </location>
</feature>
<accession>A0ABT3TIR3</accession>
<evidence type="ECO:0000256" key="9">
    <source>
        <dbReference type="ARBA" id="ARBA00031636"/>
    </source>
</evidence>
<proteinExistence type="predicted"/>
<dbReference type="EMBL" id="SHNN01000003">
    <property type="protein sequence ID" value="MCX2982176.1"/>
    <property type="molecule type" value="Genomic_DNA"/>
</dbReference>
<dbReference type="NCBIfam" id="TIGR00797">
    <property type="entry name" value="matE"/>
    <property type="match status" value="1"/>
</dbReference>
<organism evidence="11 12">
    <name type="scientific">Candidatus Litorirhabdus singularis</name>
    <dbReference type="NCBI Taxonomy" id="2518993"/>
    <lineage>
        <taxon>Bacteria</taxon>
        <taxon>Pseudomonadati</taxon>
        <taxon>Pseudomonadota</taxon>
        <taxon>Gammaproteobacteria</taxon>
        <taxon>Cellvibrionales</taxon>
        <taxon>Halieaceae</taxon>
        <taxon>Candidatus Litorirhabdus</taxon>
    </lineage>
</organism>
<evidence type="ECO:0000313" key="11">
    <source>
        <dbReference type="EMBL" id="MCX2982176.1"/>
    </source>
</evidence>
<feature type="transmembrane region" description="Helical" evidence="10">
    <location>
        <begin position="27"/>
        <end position="50"/>
    </location>
</feature>
<feature type="transmembrane region" description="Helical" evidence="10">
    <location>
        <begin position="296"/>
        <end position="317"/>
    </location>
</feature>
<keyword evidence="12" id="KW-1185">Reference proteome</keyword>
<keyword evidence="3" id="KW-0050">Antiport</keyword>
<dbReference type="PANTHER" id="PTHR43298">
    <property type="entry name" value="MULTIDRUG RESISTANCE PROTEIN NORM-RELATED"/>
    <property type="match status" value="1"/>
</dbReference>
<evidence type="ECO:0000256" key="5">
    <source>
        <dbReference type="ARBA" id="ARBA00022692"/>
    </source>
</evidence>
<keyword evidence="7" id="KW-0406">Ion transport</keyword>
<evidence type="ECO:0000256" key="6">
    <source>
        <dbReference type="ARBA" id="ARBA00022989"/>
    </source>
</evidence>
<feature type="transmembrane region" description="Helical" evidence="10">
    <location>
        <begin position="371"/>
        <end position="390"/>
    </location>
</feature>
<keyword evidence="4" id="KW-1003">Cell membrane</keyword>
<evidence type="ECO:0000256" key="10">
    <source>
        <dbReference type="SAM" id="Phobius"/>
    </source>
</evidence>
<evidence type="ECO:0000256" key="4">
    <source>
        <dbReference type="ARBA" id="ARBA00022475"/>
    </source>
</evidence>
<keyword evidence="2" id="KW-0813">Transport</keyword>
<evidence type="ECO:0000256" key="7">
    <source>
        <dbReference type="ARBA" id="ARBA00023065"/>
    </source>
</evidence>
<evidence type="ECO:0000256" key="2">
    <source>
        <dbReference type="ARBA" id="ARBA00022448"/>
    </source>
</evidence>
<dbReference type="Proteomes" id="UP001143362">
    <property type="component" value="Unassembled WGS sequence"/>
</dbReference>
<feature type="transmembrane region" description="Helical" evidence="10">
    <location>
        <begin position="337"/>
        <end position="359"/>
    </location>
</feature>
<feature type="transmembrane region" description="Helical" evidence="10">
    <location>
        <begin position="175"/>
        <end position="196"/>
    </location>
</feature>